<name>A0A194W2L3_CYTMA</name>
<evidence type="ECO:0000313" key="5">
    <source>
        <dbReference type="EMBL" id="KUI70517.1"/>
    </source>
</evidence>
<feature type="compositionally biased region" description="Low complexity" evidence="4">
    <location>
        <begin position="721"/>
        <end position="738"/>
    </location>
</feature>
<dbReference type="PANTHER" id="PTHR24171:SF11">
    <property type="entry name" value="26S PROTEASOME NON-ATPASE REGULATORY SUBUNIT 10"/>
    <property type="match status" value="1"/>
</dbReference>
<feature type="repeat" description="ANK" evidence="3">
    <location>
        <begin position="473"/>
        <end position="506"/>
    </location>
</feature>
<dbReference type="Pfam" id="PF12796">
    <property type="entry name" value="Ank_2"/>
    <property type="match status" value="1"/>
</dbReference>
<feature type="repeat" description="ANK" evidence="3">
    <location>
        <begin position="507"/>
        <end position="539"/>
    </location>
</feature>
<reference evidence="5" key="1">
    <citation type="submission" date="2014-12" db="EMBL/GenBank/DDBJ databases">
        <title>Genome Sequence of Valsa Canker Pathogens Uncovers a Specific Adaption of Colonization on Woody Bark.</title>
        <authorList>
            <person name="Yin Z."/>
            <person name="Liu H."/>
            <person name="Gao X."/>
            <person name="Li Z."/>
            <person name="Song N."/>
            <person name="Ke X."/>
            <person name="Dai Q."/>
            <person name="Wu Y."/>
            <person name="Sun Y."/>
            <person name="Xu J.-R."/>
            <person name="Kang Z.K."/>
            <person name="Wang L."/>
            <person name="Huang L."/>
        </authorList>
    </citation>
    <scope>NUCLEOTIDE SEQUENCE [LARGE SCALE GENOMIC DNA]</scope>
    <source>
        <strain evidence="5">03-8</strain>
    </source>
</reference>
<evidence type="ECO:0000256" key="3">
    <source>
        <dbReference type="PROSITE-ProRule" id="PRU00023"/>
    </source>
</evidence>
<dbReference type="PROSITE" id="PS50088">
    <property type="entry name" value="ANK_REPEAT"/>
    <property type="match status" value="3"/>
</dbReference>
<keyword evidence="1" id="KW-0677">Repeat</keyword>
<evidence type="ECO:0000256" key="4">
    <source>
        <dbReference type="SAM" id="MobiDB-lite"/>
    </source>
</evidence>
<dbReference type="Proteomes" id="UP000078559">
    <property type="component" value="Chromosome 6"/>
</dbReference>
<dbReference type="GO" id="GO:0085020">
    <property type="term" value="P:protein K6-linked ubiquitination"/>
    <property type="evidence" value="ECO:0007669"/>
    <property type="project" value="TreeGrafter"/>
</dbReference>
<gene>
    <name evidence="5" type="ORF">VM1G_06564</name>
</gene>
<proteinExistence type="predicted"/>
<evidence type="ECO:0000256" key="1">
    <source>
        <dbReference type="ARBA" id="ARBA00022737"/>
    </source>
</evidence>
<keyword evidence="2 3" id="KW-0040">ANK repeat</keyword>
<dbReference type="InterPro" id="IPR002110">
    <property type="entry name" value="Ankyrin_rpt"/>
</dbReference>
<dbReference type="SMR" id="A0A194W2L3"/>
<dbReference type="GO" id="GO:0004842">
    <property type="term" value="F:ubiquitin-protein transferase activity"/>
    <property type="evidence" value="ECO:0007669"/>
    <property type="project" value="TreeGrafter"/>
</dbReference>
<dbReference type="PROSITE" id="PS50297">
    <property type="entry name" value="ANK_REP_REGION"/>
    <property type="match status" value="3"/>
</dbReference>
<protein>
    <submittedName>
        <fullName evidence="5">Ankyrin repeat domain-containing protein 22</fullName>
    </submittedName>
</protein>
<dbReference type="SUPFAM" id="SSF48403">
    <property type="entry name" value="Ankyrin repeat"/>
    <property type="match status" value="1"/>
</dbReference>
<evidence type="ECO:0000313" key="6">
    <source>
        <dbReference type="Proteomes" id="UP000078559"/>
    </source>
</evidence>
<dbReference type="AlphaFoldDB" id="A0A194W2L3"/>
<organism evidence="5 6">
    <name type="scientific">Cytospora mali</name>
    <name type="common">Apple Valsa canker fungus</name>
    <name type="synonym">Valsa mali</name>
    <dbReference type="NCBI Taxonomy" id="578113"/>
    <lineage>
        <taxon>Eukaryota</taxon>
        <taxon>Fungi</taxon>
        <taxon>Dikarya</taxon>
        <taxon>Ascomycota</taxon>
        <taxon>Pezizomycotina</taxon>
        <taxon>Sordariomycetes</taxon>
        <taxon>Sordariomycetidae</taxon>
        <taxon>Diaporthales</taxon>
        <taxon>Cytosporaceae</taxon>
        <taxon>Cytospora</taxon>
    </lineage>
</organism>
<dbReference type="Pfam" id="PF00023">
    <property type="entry name" value="Ank"/>
    <property type="match status" value="1"/>
</dbReference>
<dbReference type="PANTHER" id="PTHR24171">
    <property type="entry name" value="ANKYRIN REPEAT DOMAIN-CONTAINING PROTEIN 39-RELATED"/>
    <property type="match status" value="1"/>
</dbReference>
<dbReference type="OrthoDB" id="539213at2759"/>
<dbReference type="SMART" id="SM00248">
    <property type="entry name" value="ANK"/>
    <property type="match status" value="4"/>
</dbReference>
<feature type="region of interest" description="Disordered" evidence="4">
    <location>
        <begin position="720"/>
        <end position="739"/>
    </location>
</feature>
<dbReference type="Gene3D" id="1.25.40.20">
    <property type="entry name" value="Ankyrin repeat-containing domain"/>
    <property type="match status" value="2"/>
</dbReference>
<dbReference type="EMBL" id="CM003103">
    <property type="protein sequence ID" value="KUI70517.1"/>
    <property type="molecule type" value="Genomic_DNA"/>
</dbReference>
<accession>A0A194W2L3</accession>
<evidence type="ECO:0000256" key="2">
    <source>
        <dbReference type="ARBA" id="ARBA00023043"/>
    </source>
</evidence>
<sequence>MFDPVTALQSVSSIVQLIGNLSKGLRSLRDTVTAIKDAPAVIKQIDDQVQHLGKYLGLVDTILKQHSAKIPCEVELHRLIQDLANNCLHPLGVLEDKLGRLAAQKNIVKAFHLWLDDNSIKKALNLIDEYTKYLSLLLQTLNFFKLDDVDTTLRQLANLLGDLQGSAKSRQLNPQAALSEDDQKAHDTALKIRAYANNAATTLAAFQAVGLPSLPTRRPIDPLGANIPGATFSVSPGPSRMRKRREVDNEMAQNRKVFMRLKGFGLFEGAVWVQRRAFDLKDELASDHGELFTNEEEYAMKQELVDILVECRTEGSTEEALALLQELLDVDVKENHSFLVLPSSFPSHQGKLSLHHKLGQLCKDTNRLDMAMDHLRIAFDAYIDATPKNTQKINEVALLLRELYENRVEFGSVVQRGVFVSQLQGFRNEWENATGRPLEQRGACDEALDWCREMDILVPEVKQEYRFDIIDDDGSSPLHRAAQDCHNETVIRQMLENSDDLEGQDNDGDTPLLVAVGSSNMTALSLLLQKGGSLKARDRQFRTPLHRSQKSEVTGLLLQYQLRRASTTTVGPIENARRDSSSSSTVTVSPAIPVSDQDLSINAQDATKKTALYIACVRGWGNIVKLLLLAGADPNIARHSHSPLAAAIESKSKLYQEKPKRKVDVVVALINKGANPEAVRNLKNLHNPTGIFKEIQKVLGSRAGSLPLSLSGRTLDVWEMSSGRGSGEQSSLSSDSTGVRLELPDLSPISLADLMNVEA</sequence>
<keyword evidence="6" id="KW-1185">Reference proteome</keyword>
<feature type="repeat" description="ANK" evidence="3">
    <location>
        <begin position="607"/>
        <end position="639"/>
    </location>
</feature>
<dbReference type="InterPro" id="IPR036770">
    <property type="entry name" value="Ankyrin_rpt-contain_sf"/>
</dbReference>